<reference evidence="2 3" key="1">
    <citation type="submission" date="2020-02" db="EMBL/GenBank/DDBJ databases">
        <title>Genome sequence of the type strain CCBAU10050 of Rhizobium daejeonense.</title>
        <authorList>
            <person name="Gao J."/>
            <person name="Sun J."/>
        </authorList>
    </citation>
    <scope>NUCLEOTIDE SEQUENCE [LARGE SCALE GENOMIC DNA]</scope>
    <source>
        <strain evidence="2 3">CCBAU10050</strain>
    </source>
</reference>
<keyword evidence="3" id="KW-1185">Reference proteome</keyword>
<evidence type="ECO:0000256" key="1">
    <source>
        <dbReference type="SAM" id="Phobius"/>
    </source>
</evidence>
<name>A0A6M1RY35_9HYPH</name>
<keyword evidence="1" id="KW-0812">Transmembrane</keyword>
<protein>
    <submittedName>
        <fullName evidence="2">Uncharacterized protein</fullName>
    </submittedName>
</protein>
<proteinExistence type="predicted"/>
<keyword evidence="1" id="KW-1133">Transmembrane helix</keyword>
<dbReference type="Proteomes" id="UP000477849">
    <property type="component" value="Unassembled WGS sequence"/>
</dbReference>
<feature type="transmembrane region" description="Helical" evidence="1">
    <location>
        <begin position="6"/>
        <end position="27"/>
    </location>
</feature>
<dbReference type="EMBL" id="JAAKZH010000003">
    <property type="protein sequence ID" value="NGO63989.1"/>
    <property type="molecule type" value="Genomic_DNA"/>
</dbReference>
<keyword evidence="1" id="KW-0472">Membrane</keyword>
<evidence type="ECO:0000313" key="2">
    <source>
        <dbReference type="EMBL" id="NGO63989.1"/>
    </source>
</evidence>
<accession>A0A6M1RY35</accession>
<dbReference type="RefSeq" id="WP_163905632.1">
    <property type="nucleotide sequence ID" value="NZ_CP048427.1"/>
</dbReference>
<dbReference type="AlphaFoldDB" id="A0A6M1RY35"/>
<comment type="caution">
    <text evidence="2">The sequence shown here is derived from an EMBL/GenBank/DDBJ whole genome shotgun (WGS) entry which is preliminary data.</text>
</comment>
<organism evidence="2 3">
    <name type="scientific">Rhizobium daejeonense</name>
    <dbReference type="NCBI Taxonomy" id="240521"/>
    <lineage>
        <taxon>Bacteria</taxon>
        <taxon>Pseudomonadati</taxon>
        <taxon>Pseudomonadota</taxon>
        <taxon>Alphaproteobacteria</taxon>
        <taxon>Hyphomicrobiales</taxon>
        <taxon>Rhizobiaceae</taxon>
        <taxon>Rhizobium/Agrobacterium group</taxon>
        <taxon>Rhizobium</taxon>
    </lineage>
</organism>
<sequence length="147" mass="16347">MNLEDAASAATIASFFVAVMGFLFIWMQIRDAKLTSSASAISAIYEKLVVLINELPVQNDEPELWKHAFTNVLNQLELACAVCLDGQISGRTGRLGVKLISDILSTIEEDDVLRKYTESAVHSPETFINIRDFCRKHKSSWQGLVVT</sequence>
<gene>
    <name evidence="2" type="ORF">G6N76_09910</name>
</gene>
<evidence type="ECO:0000313" key="3">
    <source>
        <dbReference type="Proteomes" id="UP000477849"/>
    </source>
</evidence>